<dbReference type="InterPro" id="IPR051053">
    <property type="entry name" value="ECH/Chromodomain_protein"/>
</dbReference>
<evidence type="ECO:0000313" key="5">
    <source>
        <dbReference type="EMBL" id="QDO87153.1"/>
    </source>
</evidence>
<dbReference type="Proteomes" id="UP000315395">
    <property type="component" value="Chromosome"/>
</dbReference>
<comment type="subcellular location">
    <subcellularLocation>
        <location evidence="1">Peroxisome</location>
    </subcellularLocation>
</comment>
<evidence type="ECO:0000313" key="6">
    <source>
        <dbReference type="Proteomes" id="UP000315395"/>
    </source>
</evidence>
<protein>
    <submittedName>
        <fullName evidence="5">Enoyl-CoA hydratase/isomerase family protein</fullName>
    </submittedName>
</protein>
<dbReference type="PANTHER" id="PTHR43684">
    <property type="match status" value="1"/>
</dbReference>
<evidence type="ECO:0000256" key="3">
    <source>
        <dbReference type="ARBA" id="ARBA00023235"/>
    </source>
</evidence>
<dbReference type="InterPro" id="IPR029045">
    <property type="entry name" value="ClpP/crotonase-like_dom_sf"/>
</dbReference>
<proteinExistence type="inferred from homology"/>
<name>A0A516G6L2_9MICO</name>
<dbReference type="RefSeq" id="WP_143781811.1">
    <property type="nucleotide sequence ID" value="NZ_CP041616.1"/>
</dbReference>
<dbReference type="PANTHER" id="PTHR43684:SF1">
    <property type="entry name" value="ENOYL-COA DELTA ISOMERASE 2"/>
    <property type="match status" value="1"/>
</dbReference>
<reference evidence="5 6" key="1">
    <citation type="submission" date="2019-07" db="EMBL/GenBank/DDBJ databases">
        <title>complete genome sequencing of Ornithinimicrobium sp. H23M54.</title>
        <authorList>
            <person name="Bae J.-W."/>
            <person name="Lee S.-Y."/>
        </authorList>
    </citation>
    <scope>NUCLEOTIDE SEQUENCE [LARGE SCALE GENOMIC DNA]</scope>
    <source>
        <strain evidence="5 6">H23M54</strain>
    </source>
</reference>
<dbReference type="Pfam" id="PF00378">
    <property type="entry name" value="ECH_1"/>
    <property type="match status" value="1"/>
</dbReference>
<dbReference type="CDD" id="cd06558">
    <property type="entry name" value="crotonase-like"/>
    <property type="match status" value="1"/>
</dbReference>
<evidence type="ECO:0000256" key="4">
    <source>
        <dbReference type="RuleBase" id="RU003707"/>
    </source>
</evidence>
<dbReference type="Gene3D" id="3.90.226.10">
    <property type="entry name" value="2-enoyl-CoA Hydratase, Chain A, domain 1"/>
    <property type="match status" value="1"/>
</dbReference>
<dbReference type="KEGG" id="orz:FNH13_01460"/>
<dbReference type="OrthoDB" id="8452484at2"/>
<keyword evidence="2" id="KW-0576">Peroxisome</keyword>
<evidence type="ECO:0000256" key="2">
    <source>
        <dbReference type="ARBA" id="ARBA00023140"/>
    </source>
</evidence>
<dbReference type="InterPro" id="IPR001753">
    <property type="entry name" value="Enoyl-CoA_hydra/iso"/>
</dbReference>
<dbReference type="InterPro" id="IPR018376">
    <property type="entry name" value="Enoyl-CoA_hyd/isom_CS"/>
</dbReference>
<keyword evidence="3 5" id="KW-0413">Isomerase</keyword>
<dbReference type="PROSITE" id="PS00166">
    <property type="entry name" value="ENOYL_COA_HYDRATASE"/>
    <property type="match status" value="1"/>
</dbReference>
<dbReference type="EMBL" id="CP041616">
    <property type="protein sequence ID" value="QDO87153.1"/>
    <property type="molecule type" value="Genomic_DNA"/>
</dbReference>
<comment type="similarity">
    <text evidence="4">Belongs to the enoyl-CoA hydratase/isomerase family.</text>
</comment>
<keyword evidence="6" id="KW-1185">Reference proteome</keyword>
<accession>A0A516G6L2</accession>
<dbReference type="GO" id="GO:0004165">
    <property type="term" value="F:delta(3)-delta(2)-enoyl-CoA isomerase activity"/>
    <property type="evidence" value="ECO:0007669"/>
    <property type="project" value="UniProtKB-ARBA"/>
</dbReference>
<evidence type="ECO:0000256" key="1">
    <source>
        <dbReference type="ARBA" id="ARBA00004275"/>
    </source>
</evidence>
<gene>
    <name evidence="5" type="ORF">FNH13_01460</name>
</gene>
<dbReference type="AlphaFoldDB" id="A0A516G6L2"/>
<sequence length="269" mass="28290">MTNDQPRGVRTEVHGSVLHIILDRPEAANAFDIPAALALREALDEAQDERHRAVLLTGAGARFCAGGDVASFMAAAEGERSAYLHELATMLEAQLRRLADLAKPVVTAVQGAVAGAGLAFVLNSDIVVAARSTKFVWAYAGVGLTPDCGVSYLLPRVIGLQRALDMAIGGTMLSAQTAQEWGLVARVADDERAQTIARDLVQTLAEGPTGAHGHAGRLLRQAFEVDRDTHAADEAATIAARVNTPEAAALIEQFSARSRTPGKGPAREA</sequence>
<organism evidence="5 6">
    <name type="scientific">Ornithinimicrobium ciconiae</name>
    <dbReference type="NCBI Taxonomy" id="2594265"/>
    <lineage>
        <taxon>Bacteria</taxon>
        <taxon>Bacillati</taxon>
        <taxon>Actinomycetota</taxon>
        <taxon>Actinomycetes</taxon>
        <taxon>Micrococcales</taxon>
        <taxon>Ornithinimicrobiaceae</taxon>
        <taxon>Ornithinimicrobium</taxon>
    </lineage>
</organism>
<dbReference type="SUPFAM" id="SSF52096">
    <property type="entry name" value="ClpP/crotonase"/>
    <property type="match status" value="1"/>
</dbReference>